<protein>
    <submittedName>
        <fullName evidence="1">Uncharacterized protein</fullName>
    </submittedName>
</protein>
<gene>
    <name evidence="1" type="ORF">BC793_103518</name>
</gene>
<dbReference type="Proteomes" id="UP000245697">
    <property type="component" value="Unassembled WGS sequence"/>
</dbReference>
<sequence>MTQSDIPAGADLDRTLITVHCDVDRSRPELSPGAPYN</sequence>
<accession>A0A316FSM1</accession>
<dbReference type="AlphaFoldDB" id="A0A316FSM1"/>
<proteinExistence type="predicted"/>
<evidence type="ECO:0000313" key="2">
    <source>
        <dbReference type="Proteomes" id="UP000245697"/>
    </source>
</evidence>
<keyword evidence="2" id="KW-1185">Reference proteome</keyword>
<name>A0A316FSM1_9ACTN</name>
<organism evidence="1 2">
    <name type="scientific">Actinoplanes xinjiangensis</name>
    <dbReference type="NCBI Taxonomy" id="512350"/>
    <lineage>
        <taxon>Bacteria</taxon>
        <taxon>Bacillati</taxon>
        <taxon>Actinomycetota</taxon>
        <taxon>Actinomycetes</taxon>
        <taxon>Micromonosporales</taxon>
        <taxon>Micromonosporaceae</taxon>
        <taxon>Actinoplanes</taxon>
    </lineage>
</organism>
<evidence type="ECO:0000313" key="1">
    <source>
        <dbReference type="EMBL" id="PWK50630.1"/>
    </source>
</evidence>
<dbReference type="EMBL" id="QGGR01000003">
    <property type="protein sequence ID" value="PWK50630.1"/>
    <property type="molecule type" value="Genomic_DNA"/>
</dbReference>
<reference evidence="1 2" key="1">
    <citation type="submission" date="2018-05" db="EMBL/GenBank/DDBJ databases">
        <title>Genomic Encyclopedia of Archaeal and Bacterial Type Strains, Phase II (KMG-II): from individual species to whole genera.</title>
        <authorList>
            <person name="Goeker M."/>
        </authorList>
    </citation>
    <scope>NUCLEOTIDE SEQUENCE [LARGE SCALE GENOMIC DNA]</scope>
    <source>
        <strain evidence="1 2">DSM 45184</strain>
    </source>
</reference>
<comment type="caution">
    <text evidence="1">The sequence shown here is derived from an EMBL/GenBank/DDBJ whole genome shotgun (WGS) entry which is preliminary data.</text>
</comment>